<evidence type="ECO:0000313" key="2">
    <source>
        <dbReference type="EMBL" id="KAK1749584.1"/>
    </source>
</evidence>
<proteinExistence type="predicted"/>
<reference evidence="2" key="1">
    <citation type="submission" date="2023-06" db="EMBL/GenBank/DDBJ databases">
        <title>Genome-scale phylogeny and comparative genomics of the fungal order Sordariales.</title>
        <authorList>
            <consortium name="Lawrence Berkeley National Laboratory"/>
            <person name="Hensen N."/>
            <person name="Bonometti L."/>
            <person name="Westerberg I."/>
            <person name="Brannstrom I.O."/>
            <person name="Guillou S."/>
            <person name="Cros-Aarteil S."/>
            <person name="Calhoun S."/>
            <person name="Haridas S."/>
            <person name="Kuo A."/>
            <person name="Mondo S."/>
            <person name="Pangilinan J."/>
            <person name="Riley R."/>
            <person name="Labutti K."/>
            <person name="Andreopoulos B."/>
            <person name="Lipzen A."/>
            <person name="Chen C."/>
            <person name="Yanf M."/>
            <person name="Daum C."/>
            <person name="Ng V."/>
            <person name="Clum A."/>
            <person name="Steindorff A."/>
            <person name="Ohm R."/>
            <person name="Martin F."/>
            <person name="Silar P."/>
            <person name="Natvig D."/>
            <person name="Lalanne C."/>
            <person name="Gautier V."/>
            <person name="Ament-Velasquez S.L."/>
            <person name="Kruys A."/>
            <person name="Hutchinson M.I."/>
            <person name="Powell A.J."/>
            <person name="Barry K."/>
            <person name="Miller A.N."/>
            <person name="Grigoriev I.V."/>
            <person name="Debuchy R."/>
            <person name="Gladieux P."/>
            <person name="Thoren M.H."/>
            <person name="Johannesson H."/>
        </authorList>
    </citation>
    <scope>NUCLEOTIDE SEQUENCE</scope>
    <source>
        <strain evidence="2">PSN4</strain>
    </source>
</reference>
<evidence type="ECO:0000256" key="1">
    <source>
        <dbReference type="SAM" id="MobiDB-lite"/>
    </source>
</evidence>
<organism evidence="2 3">
    <name type="scientific">Echria macrotheca</name>
    <dbReference type="NCBI Taxonomy" id="438768"/>
    <lineage>
        <taxon>Eukaryota</taxon>
        <taxon>Fungi</taxon>
        <taxon>Dikarya</taxon>
        <taxon>Ascomycota</taxon>
        <taxon>Pezizomycotina</taxon>
        <taxon>Sordariomycetes</taxon>
        <taxon>Sordariomycetidae</taxon>
        <taxon>Sordariales</taxon>
        <taxon>Schizotheciaceae</taxon>
        <taxon>Echria</taxon>
    </lineage>
</organism>
<feature type="region of interest" description="Disordered" evidence="1">
    <location>
        <begin position="331"/>
        <end position="398"/>
    </location>
</feature>
<feature type="compositionally biased region" description="Low complexity" evidence="1">
    <location>
        <begin position="304"/>
        <end position="317"/>
    </location>
</feature>
<dbReference type="Proteomes" id="UP001239445">
    <property type="component" value="Unassembled WGS sequence"/>
</dbReference>
<dbReference type="EMBL" id="MU839855">
    <property type="protein sequence ID" value="KAK1749584.1"/>
    <property type="molecule type" value="Genomic_DNA"/>
</dbReference>
<protein>
    <submittedName>
        <fullName evidence="2">Uncharacterized protein</fullName>
    </submittedName>
</protein>
<comment type="caution">
    <text evidence="2">The sequence shown here is derived from an EMBL/GenBank/DDBJ whole genome shotgun (WGS) entry which is preliminary data.</text>
</comment>
<feature type="region of interest" description="Disordered" evidence="1">
    <location>
        <begin position="280"/>
        <end position="317"/>
    </location>
</feature>
<name>A0AAJ0B2F0_9PEZI</name>
<sequence>MSQTSKTWQHIKTRSLQLLNFIEHLHTLPHNDATKAKRLEAIREPYIVWAKKHAYPLLPEGEEQFPQSWLTNAGGAFTKFINQLGDWVEESGSQDQDKAKQAVVDTKPAIITTTADVVSPVSAIQEAVTQLPMPTPITETVGGFGPSMAVVETSGMPGAFVHDPVPAGTVGRALAVPAQLMQRGGTPANLGPNAALAVSGAGMNQMSTTRSRNADIPDEWAVEYQIPQDALKADAAWVVDLLAPAAHLDVDTYPAHLRVRRKFLDTIRFAFRNAVRSGRLPASASMASPPSTPGHRGKNPAIHSTATSPTQSSFQSSPSWYRSMQLDLMAAGASAPRNPTSGVADSSSLGVQVDNVPSTPVRLKPVSPESPAFRDREPPHSLRRSRNPWRISAPPLTTASMDDGIDAATIFGNMNLGELEKGGIQGGDTSSGRRQTARALLMSQLEARVASATRLLRFCLEEMTAVGNSLEELRSELS</sequence>
<feature type="compositionally biased region" description="Polar residues" evidence="1">
    <location>
        <begin position="337"/>
        <end position="358"/>
    </location>
</feature>
<keyword evidence="3" id="KW-1185">Reference proteome</keyword>
<gene>
    <name evidence="2" type="ORF">QBC47DRAFT_366023</name>
</gene>
<dbReference type="AlphaFoldDB" id="A0AAJ0B2F0"/>
<evidence type="ECO:0000313" key="3">
    <source>
        <dbReference type="Proteomes" id="UP001239445"/>
    </source>
</evidence>
<accession>A0AAJ0B2F0</accession>